<accession>A0A9W6RSX9</accession>
<organism evidence="1 2">
    <name type="scientific">Actinoallomurus iriomotensis</name>
    <dbReference type="NCBI Taxonomy" id="478107"/>
    <lineage>
        <taxon>Bacteria</taxon>
        <taxon>Bacillati</taxon>
        <taxon>Actinomycetota</taxon>
        <taxon>Actinomycetes</taxon>
        <taxon>Streptosporangiales</taxon>
        <taxon>Thermomonosporaceae</taxon>
        <taxon>Actinoallomurus</taxon>
    </lineage>
</organism>
<dbReference type="AlphaFoldDB" id="A0A9W6RSX9"/>
<dbReference type="Proteomes" id="UP001165135">
    <property type="component" value="Unassembled WGS sequence"/>
</dbReference>
<gene>
    <name evidence="1" type="ORF">Airi01_078690</name>
</gene>
<proteinExistence type="predicted"/>
<comment type="caution">
    <text evidence="1">The sequence shown here is derived from an EMBL/GenBank/DDBJ whole genome shotgun (WGS) entry which is preliminary data.</text>
</comment>
<sequence length="85" mass="9460">MPSPTTSLLPAPGPQCAEERLIAVALTARWMTLTGRRLDSATPLLHDLPAYELIDFWADDHLVPVRPASRERGTHEPDRLRLHAA</sequence>
<evidence type="ECO:0000313" key="1">
    <source>
        <dbReference type="EMBL" id="GLY79602.1"/>
    </source>
</evidence>
<evidence type="ECO:0000313" key="2">
    <source>
        <dbReference type="Proteomes" id="UP001165135"/>
    </source>
</evidence>
<dbReference type="EMBL" id="BSTJ01000012">
    <property type="protein sequence ID" value="GLY79602.1"/>
    <property type="molecule type" value="Genomic_DNA"/>
</dbReference>
<reference evidence="1" key="1">
    <citation type="submission" date="2023-03" db="EMBL/GenBank/DDBJ databases">
        <title>Actinoallomurus iriomotensis NBRC 103681.</title>
        <authorList>
            <person name="Ichikawa N."/>
            <person name="Sato H."/>
            <person name="Tonouchi N."/>
        </authorList>
    </citation>
    <scope>NUCLEOTIDE SEQUENCE</scope>
    <source>
        <strain evidence="1">NBRC 103681</strain>
    </source>
</reference>
<protein>
    <submittedName>
        <fullName evidence="1">Uncharacterized protein</fullName>
    </submittedName>
</protein>
<name>A0A9W6RSX9_9ACTN</name>